<proteinExistence type="predicted"/>
<accession>A0AAV9J711</accession>
<dbReference type="InterPro" id="IPR013120">
    <property type="entry name" value="FAR_NAD-bd"/>
</dbReference>
<reference evidence="2 3" key="1">
    <citation type="submission" date="2021-11" db="EMBL/GenBank/DDBJ databases">
        <title>Black yeast isolated from Biological Soil Crust.</title>
        <authorList>
            <person name="Kurbessoian T."/>
        </authorList>
    </citation>
    <scope>NUCLEOTIDE SEQUENCE [LARGE SCALE GENOMIC DNA]</scope>
    <source>
        <strain evidence="2 3">CCFEE 5522</strain>
    </source>
</reference>
<dbReference type="Pfam" id="PF07993">
    <property type="entry name" value="NAD_binding_4"/>
    <property type="match status" value="1"/>
</dbReference>
<dbReference type="InterPro" id="IPR036291">
    <property type="entry name" value="NAD(P)-bd_dom_sf"/>
</dbReference>
<dbReference type="EMBL" id="JAVFHQ010000064">
    <property type="protein sequence ID" value="KAK4540605.1"/>
    <property type="molecule type" value="Genomic_DNA"/>
</dbReference>
<dbReference type="Gene3D" id="3.40.50.720">
    <property type="entry name" value="NAD(P)-binding Rossmann-like Domain"/>
    <property type="match status" value="1"/>
</dbReference>
<keyword evidence="3" id="KW-1185">Reference proteome</keyword>
<evidence type="ECO:0000259" key="1">
    <source>
        <dbReference type="Pfam" id="PF07993"/>
    </source>
</evidence>
<evidence type="ECO:0000313" key="3">
    <source>
        <dbReference type="Proteomes" id="UP001324427"/>
    </source>
</evidence>
<organism evidence="2 3">
    <name type="scientific">Oleoguttula mirabilis</name>
    <dbReference type="NCBI Taxonomy" id="1507867"/>
    <lineage>
        <taxon>Eukaryota</taxon>
        <taxon>Fungi</taxon>
        <taxon>Dikarya</taxon>
        <taxon>Ascomycota</taxon>
        <taxon>Pezizomycotina</taxon>
        <taxon>Dothideomycetes</taxon>
        <taxon>Dothideomycetidae</taxon>
        <taxon>Mycosphaerellales</taxon>
        <taxon>Teratosphaeriaceae</taxon>
        <taxon>Oleoguttula</taxon>
    </lineage>
</organism>
<dbReference type="SUPFAM" id="SSF51735">
    <property type="entry name" value="NAD(P)-binding Rossmann-fold domains"/>
    <property type="match status" value="1"/>
</dbReference>
<gene>
    <name evidence="2" type="ORF">LTR36_009035</name>
</gene>
<sequence length="193" mass="21117">MLLKAVRLRSVLMKRFGKFPLMFIFEYSNVSALIRSLSSLGGEHANDRATAQHHMWMEDAIAQHAAEIRTWSAPSLRPHSGGEVVYLTGATGSLGNAILEAFISDARIGLVYCAVHGGEERLKQSLRRRGYPATVGESTKLCVLPYNMSTPALGLSQDYEKLAAQVTIVLHNAWKMDFDTPSSTGTAFTALCT</sequence>
<name>A0AAV9J711_9PEZI</name>
<feature type="domain" description="Thioester reductase (TE)" evidence="1">
    <location>
        <begin position="87"/>
        <end position="184"/>
    </location>
</feature>
<dbReference type="AlphaFoldDB" id="A0AAV9J711"/>
<comment type="caution">
    <text evidence="2">The sequence shown here is derived from an EMBL/GenBank/DDBJ whole genome shotgun (WGS) entry which is preliminary data.</text>
</comment>
<evidence type="ECO:0000313" key="2">
    <source>
        <dbReference type="EMBL" id="KAK4540605.1"/>
    </source>
</evidence>
<dbReference type="Proteomes" id="UP001324427">
    <property type="component" value="Unassembled WGS sequence"/>
</dbReference>
<protein>
    <recommendedName>
        <fullName evidence="1">Thioester reductase (TE) domain-containing protein</fullName>
    </recommendedName>
</protein>